<evidence type="ECO:0000313" key="3">
    <source>
        <dbReference type="Proteomes" id="UP001330749"/>
    </source>
</evidence>
<dbReference type="EMBL" id="JARMQG010000003">
    <property type="protein sequence ID" value="MED3560992.1"/>
    <property type="molecule type" value="Genomic_DNA"/>
</dbReference>
<evidence type="ECO:0000313" key="2">
    <source>
        <dbReference type="EMBL" id="MED3560992.1"/>
    </source>
</evidence>
<reference evidence="2 3" key="1">
    <citation type="submission" date="2023-03" db="EMBL/GenBank/DDBJ databases">
        <title>Bacillus Genome Sequencing.</title>
        <authorList>
            <person name="Dunlap C."/>
        </authorList>
    </citation>
    <scope>NUCLEOTIDE SEQUENCE [LARGE SCALE GENOMIC DNA]</scope>
    <source>
        <strain evidence="2 3">B-14544</strain>
    </source>
</reference>
<protein>
    <recommendedName>
        <fullName evidence="4">Spore coat protein</fullName>
    </recommendedName>
</protein>
<feature type="region of interest" description="Disordered" evidence="1">
    <location>
        <begin position="27"/>
        <end position="54"/>
    </location>
</feature>
<comment type="caution">
    <text evidence="2">The sequence shown here is derived from an EMBL/GenBank/DDBJ whole genome shotgun (WGS) entry which is preliminary data.</text>
</comment>
<dbReference type="Proteomes" id="UP001330749">
    <property type="component" value="Unassembled WGS sequence"/>
</dbReference>
<gene>
    <name evidence="2" type="ORF">P4447_00260</name>
</gene>
<feature type="region of interest" description="Disordered" evidence="1">
    <location>
        <begin position="1"/>
        <end position="20"/>
    </location>
</feature>
<accession>A0ABU6N737</accession>
<sequence length="130" mass="15473">MLENDKELKREQSGEIDRFTGFMFGSHRQRKFNNNDEHPSQEFPEQTEETSFHRTTNRMDDWLFGFREKGAPTPPQNNINQVESLLNQIDLMQVMETFDMFVATTKQLKPLFNDISPYFHRLVKKIKSTK</sequence>
<evidence type="ECO:0000256" key="1">
    <source>
        <dbReference type="SAM" id="MobiDB-lite"/>
    </source>
</evidence>
<proteinExistence type="predicted"/>
<organism evidence="2 3">
    <name type="scientific">Bacillus xiapuensis</name>
    <dbReference type="NCBI Taxonomy" id="2014075"/>
    <lineage>
        <taxon>Bacteria</taxon>
        <taxon>Bacillati</taxon>
        <taxon>Bacillota</taxon>
        <taxon>Bacilli</taxon>
        <taxon>Bacillales</taxon>
        <taxon>Bacillaceae</taxon>
        <taxon>Bacillus</taxon>
    </lineage>
</organism>
<feature type="compositionally biased region" description="Basic and acidic residues" evidence="1">
    <location>
        <begin position="1"/>
        <end position="18"/>
    </location>
</feature>
<name>A0ABU6N737_9BACI</name>
<keyword evidence="3" id="KW-1185">Reference proteome</keyword>
<dbReference type="RefSeq" id="WP_327965809.1">
    <property type="nucleotide sequence ID" value="NZ_JARMQG010000003.1"/>
</dbReference>
<evidence type="ECO:0008006" key="4">
    <source>
        <dbReference type="Google" id="ProtNLM"/>
    </source>
</evidence>